<feature type="transmembrane region" description="Helical" evidence="5">
    <location>
        <begin position="288"/>
        <end position="308"/>
    </location>
</feature>
<dbReference type="RefSeq" id="WP_055265457.1">
    <property type="nucleotide sequence ID" value="NZ_CABIXQ010000009.1"/>
</dbReference>
<gene>
    <name evidence="7" type="ORF">ERS852471_01616</name>
</gene>
<feature type="transmembrane region" description="Helical" evidence="5">
    <location>
        <begin position="29"/>
        <end position="47"/>
    </location>
</feature>
<evidence type="ECO:0000256" key="2">
    <source>
        <dbReference type="ARBA" id="ARBA00022692"/>
    </source>
</evidence>
<dbReference type="EMBL" id="CYZX01000009">
    <property type="protein sequence ID" value="CUO46257.1"/>
    <property type="molecule type" value="Genomic_DNA"/>
</dbReference>
<evidence type="ECO:0000256" key="5">
    <source>
        <dbReference type="SAM" id="Phobius"/>
    </source>
</evidence>
<evidence type="ECO:0000256" key="4">
    <source>
        <dbReference type="ARBA" id="ARBA00023136"/>
    </source>
</evidence>
<feature type="transmembrane region" description="Helical" evidence="5">
    <location>
        <begin position="176"/>
        <end position="199"/>
    </location>
</feature>
<organism evidence="7 8">
    <name type="scientific">Clostridium disporicum</name>
    <dbReference type="NCBI Taxonomy" id="84024"/>
    <lineage>
        <taxon>Bacteria</taxon>
        <taxon>Bacillati</taxon>
        <taxon>Bacillota</taxon>
        <taxon>Clostridia</taxon>
        <taxon>Eubacteriales</taxon>
        <taxon>Clostridiaceae</taxon>
        <taxon>Clostridium</taxon>
    </lineage>
</organism>
<sequence length="468" mass="53766">MKKASIYYISYSVFIFCFMILCNNKLSKAVVFSGIFLLLGLGSFYINKNYLKSLIFLLGFCLPINLSFYYLNYYPDRNIAGALVGWKFTLLDLIIFLIIIYSFRNFTSKIFRKKINILILVYLLINIFSVNVALDKYAALFEVVRLLKCILLMYAIITTFNSELYDVFVDAIGKTIIVQFILGILQIIKGGNLGLSFLGESQRVFRDGVTGLEKGMSGTLGHPGTMAIFTLFCLTMLIFNTRLKNRKLYILISIITIILTFARTSIILMCFIIIIYKITTRKKFTLTYKKLIIVYLIAAISLVGALILKDQIGDIVNRFIASDFSNQVDGRGEHSQLAIQIYNNRESWSYGANNYIFASQKNFPNHYSLQHFKYIFPVHNLYCLYLVELGVWGMIIYIALISIPIINWFIFDILKGKKTNKYLITFAVWSIVIMIYNFTGWSGAKDILVYPMWIVLGLSECFSNKVIN</sequence>
<dbReference type="OrthoDB" id="2969697at2"/>
<feature type="transmembrane region" description="Helical" evidence="5">
    <location>
        <begin position="220"/>
        <end position="239"/>
    </location>
</feature>
<feature type="transmembrane region" description="Helical" evidence="5">
    <location>
        <begin position="389"/>
        <end position="410"/>
    </location>
</feature>
<feature type="domain" description="O-antigen ligase-related" evidence="6">
    <location>
        <begin position="249"/>
        <end position="398"/>
    </location>
</feature>
<dbReference type="InterPro" id="IPR051533">
    <property type="entry name" value="WaaL-like"/>
</dbReference>
<keyword evidence="4 5" id="KW-0472">Membrane</keyword>
<feature type="transmembrane region" description="Helical" evidence="5">
    <location>
        <begin position="422"/>
        <end position="441"/>
    </location>
</feature>
<evidence type="ECO:0000256" key="3">
    <source>
        <dbReference type="ARBA" id="ARBA00022989"/>
    </source>
</evidence>
<feature type="transmembrane region" description="Helical" evidence="5">
    <location>
        <begin position="83"/>
        <end position="103"/>
    </location>
</feature>
<evidence type="ECO:0000313" key="7">
    <source>
        <dbReference type="EMBL" id="CUO46257.1"/>
    </source>
</evidence>
<reference evidence="7 8" key="1">
    <citation type="submission" date="2015-09" db="EMBL/GenBank/DDBJ databases">
        <authorList>
            <consortium name="Pathogen Informatics"/>
        </authorList>
    </citation>
    <scope>NUCLEOTIDE SEQUENCE [LARGE SCALE GENOMIC DNA]</scope>
    <source>
        <strain evidence="7 8">2789STDY5834856</strain>
    </source>
</reference>
<dbReference type="GO" id="GO:0016020">
    <property type="term" value="C:membrane"/>
    <property type="evidence" value="ECO:0007669"/>
    <property type="project" value="UniProtKB-SubCell"/>
</dbReference>
<dbReference type="Pfam" id="PF04932">
    <property type="entry name" value="Wzy_C"/>
    <property type="match status" value="1"/>
</dbReference>
<protein>
    <submittedName>
        <fullName evidence="7">ExoQ family exopolysaccharide biosynthesis membrane protein</fullName>
    </submittedName>
</protein>
<evidence type="ECO:0000313" key="8">
    <source>
        <dbReference type="Proteomes" id="UP000095594"/>
    </source>
</evidence>
<dbReference type="AlphaFoldDB" id="A0A174F9L1"/>
<dbReference type="Proteomes" id="UP000095594">
    <property type="component" value="Unassembled WGS sequence"/>
</dbReference>
<feature type="transmembrane region" description="Helical" evidence="5">
    <location>
        <begin position="115"/>
        <end position="134"/>
    </location>
</feature>
<name>A0A174F9L1_9CLOT</name>
<accession>A0A174F9L1</accession>
<evidence type="ECO:0000256" key="1">
    <source>
        <dbReference type="ARBA" id="ARBA00004141"/>
    </source>
</evidence>
<evidence type="ECO:0000259" key="6">
    <source>
        <dbReference type="Pfam" id="PF04932"/>
    </source>
</evidence>
<dbReference type="PANTHER" id="PTHR37422">
    <property type="entry name" value="TEICHURONIC ACID BIOSYNTHESIS PROTEIN TUAE"/>
    <property type="match status" value="1"/>
</dbReference>
<dbReference type="InterPro" id="IPR007016">
    <property type="entry name" value="O-antigen_ligase-rel_domated"/>
</dbReference>
<dbReference type="PANTHER" id="PTHR37422:SF17">
    <property type="entry name" value="O-ANTIGEN LIGASE"/>
    <property type="match status" value="1"/>
</dbReference>
<feature type="transmembrane region" description="Helical" evidence="5">
    <location>
        <begin position="251"/>
        <end position="276"/>
    </location>
</feature>
<feature type="transmembrane region" description="Helical" evidence="5">
    <location>
        <begin position="6"/>
        <end position="22"/>
    </location>
</feature>
<feature type="transmembrane region" description="Helical" evidence="5">
    <location>
        <begin position="146"/>
        <end position="164"/>
    </location>
</feature>
<comment type="subcellular location">
    <subcellularLocation>
        <location evidence="1">Membrane</location>
        <topology evidence="1">Multi-pass membrane protein</topology>
    </subcellularLocation>
</comment>
<feature type="transmembrane region" description="Helical" evidence="5">
    <location>
        <begin position="53"/>
        <end position="71"/>
    </location>
</feature>
<keyword evidence="2 5" id="KW-0812">Transmembrane</keyword>
<keyword evidence="3 5" id="KW-1133">Transmembrane helix</keyword>
<proteinExistence type="predicted"/>